<dbReference type="PANTHER" id="PTHR43070">
    <property type="match status" value="1"/>
</dbReference>
<keyword evidence="9 14" id="KW-0521">NADP</keyword>
<evidence type="ECO:0000256" key="16">
    <source>
        <dbReference type="PIRSR" id="PIRSR036497-2"/>
    </source>
</evidence>
<evidence type="ECO:0000256" key="1">
    <source>
        <dbReference type="ARBA" id="ARBA00001920"/>
    </source>
</evidence>
<sequence length="369" mass="38944">MAAIASTAKTFRVAVVGVGLVGGEFIKQLLAFPAPSPFRLVSLSSSKSTLFQPDGLSVSATSWKDELAGSGRKPDLQALLRELSALVKPGQEVVLVDNTSSNDVAALYPQFLKFGVNVITPNKKAFSSELALYEQILAASLESGARFLNEATVGAGLPIISTLKDLVATGDKITKIEGVFSGTMSYIFNEFSTGKEGGPSFSSVVSVAREKGYTEPHPADDLNGADVARKLTIVSRFIPSLRSALPNGYQSVSTKSLVPAELEGINSGDEFIKRLPEFDAHFDRMRADAAAEGKVLRFAGVVDVQAGIIKADLEKYSVTHPFSTALGGSDNIIMFHTERYGARPLVVQGAGAGAAVTAMGVLSDLLKLV</sequence>
<dbReference type="Pfam" id="PF03447">
    <property type="entry name" value="NAD_binding_3"/>
    <property type="match status" value="1"/>
</dbReference>
<dbReference type="FunFam" id="3.30.360.10:FF:000006">
    <property type="entry name" value="Bifunctional aspartokinase/homoserine dehydrogenase"/>
    <property type="match status" value="1"/>
</dbReference>
<evidence type="ECO:0000256" key="10">
    <source>
        <dbReference type="ARBA" id="ARBA00023002"/>
    </source>
</evidence>
<comment type="catalytic activity">
    <reaction evidence="12">
        <text>L-homoserine + NADP(+) = L-aspartate 4-semialdehyde + NADPH + H(+)</text>
        <dbReference type="Rhea" id="RHEA:15761"/>
        <dbReference type="ChEBI" id="CHEBI:15378"/>
        <dbReference type="ChEBI" id="CHEBI:57476"/>
        <dbReference type="ChEBI" id="CHEBI:57783"/>
        <dbReference type="ChEBI" id="CHEBI:58349"/>
        <dbReference type="ChEBI" id="CHEBI:537519"/>
        <dbReference type="EC" id="1.1.1.3"/>
    </reaction>
    <physiologicalReaction direction="right-to-left" evidence="12">
        <dbReference type="Rhea" id="RHEA:15763"/>
    </physiologicalReaction>
</comment>
<evidence type="ECO:0000256" key="12">
    <source>
        <dbReference type="ARBA" id="ARBA00048841"/>
    </source>
</evidence>
<evidence type="ECO:0000313" key="19">
    <source>
        <dbReference type="EMBL" id="OJT12117.1"/>
    </source>
</evidence>
<dbReference type="InterPro" id="IPR001342">
    <property type="entry name" value="HDH_cat"/>
</dbReference>
<evidence type="ECO:0000256" key="9">
    <source>
        <dbReference type="ARBA" id="ARBA00022857"/>
    </source>
</evidence>
<dbReference type="SUPFAM" id="SSF51735">
    <property type="entry name" value="NAD(P)-binding Rossmann-fold domains"/>
    <property type="match status" value="1"/>
</dbReference>
<dbReference type="Gene3D" id="3.40.50.720">
    <property type="entry name" value="NAD(P)-binding Rossmann-like Domain"/>
    <property type="match status" value="1"/>
</dbReference>
<comment type="similarity">
    <text evidence="4 14">Belongs to the homoserine dehydrogenase family.</text>
</comment>
<dbReference type="SUPFAM" id="SSF55347">
    <property type="entry name" value="Glyceraldehyde-3-phosphate dehydrogenase-like, C-terminal domain"/>
    <property type="match status" value="1"/>
</dbReference>
<evidence type="ECO:0000256" key="3">
    <source>
        <dbReference type="ARBA" id="ARBA00005062"/>
    </source>
</evidence>
<proteinExistence type="inferred from homology"/>
<evidence type="ECO:0000259" key="18">
    <source>
        <dbReference type="Pfam" id="PF03447"/>
    </source>
</evidence>
<evidence type="ECO:0000256" key="11">
    <source>
        <dbReference type="ARBA" id="ARBA00023167"/>
    </source>
</evidence>
<dbReference type="Proteomes" id="UP000184267">
    <property type="component" value="Unassembled WGS sequence"/>
</dbReference>
<comment type="caution">
    <text evidence="19">The sequence shown here is derived from an EMBL/GenBank/DDBJ whole genome shotgun (WGS) entry which is preliminary data.</text>
</comment>
<evidence type="ECO:0000256" key="2">
    <source>
        <dbReference type="ARBA" id="ARBA00005056"/>
    </source>
</evidence>
<dbReference type="UniPathway" id="UPA00051">
    <property type="reaction ID" value="UER00465"/>
</dbReference>
<dbReference type="STRING" id="154538.A0A1M2VWY1"/>
<dbReference type="OrthoDB" id="67851at2759"/>
<feature type="binding site" evidence="16">
    <location>
        <begin position="17"/>
        <end position="22"/>
    </location>
    <ligand>
        <name>NADP(+)</name>
        <dbReference type="ChEBI" id="CHEBI:58349"/>
    </ligand>
</feature>
<reference evidence="19 20" key="1">
    <citation type="submission" date="2016-10" db="EMBL/GenBank/DDBJ databases">
        <title>Genome sequence of the basidiomycete white-rot fungus Trametes pubescens.</title>
        <authorList>
            <person name="Makela M.R."/>
            <person name="Granchi Z."/>
            <person name="Peng M."/>
            <person name="De Vries R.P."/>
            <person name="Grigoriev I."/>
            <person name="Riley R."/>
            <person name="Hilden K."/>
        </authorList>
    </citation>
    <scope>NUCLEOTIDE SEQUENCE [LARGE SCALE GENOMIC DNA]</scope>
    <source>
        <strain evidence="19 20">FBCC735</strain>
    </source>
</reference>
<evidence type="ECO:0000259" key="17">
    <source>
        <dbReference type="Pfam" id="PF00742"/>
    </source>
</evidence>
<dbReference type="GO" id="GO:0050661">
    <property type="term" value="F:NADP binding"/>
    <property type="evidence" value="ECO:0007669"/>
    <property type="project" value="InterPro"/>
</dbReference>
<comment type="cofactor">
    <cofactor evidence="1">
        <name>a metal cation</name>
        <dbReference type="ChEBI" id="CHEBI:25213"/>
    </cofactor>
</comment>
<dbReference type="UniPathway" id="UPA00050">
    <property type="reaction ID" value="UER00063"/>
</dbReference>
<dbReference type="Gene3D" id="3.30.360.10">
    <property type="entry name" value="Dihydrodipicolinate Reductase, domain 2"/>
    <property type="match status" value="1"/>
</dbReference>
<gene>
    <name evidence="19" type="ORF">TRAPUB_11342</name>
</gene>
<accession>A0A1M2VWY1</accession>
<dbReference type="OMA" id="IYTRCYS"/>
<protein>
    <recommendedName>
        <fullName evidence="6 14">Homoserine dehydrogenase</fullName>
        <shortName evidence="14">HDH</shortName>
        <ecNumber evidence="5 14">1.1.1.3</ecNumber>
    </recommendedName>
</protein>
<feature type="binding site" evidence="16">
    <location>
        <position position="123"/>
    </location>
    <ligand>
        <name>NADPH</name>
        <dbReference type="ChEBI" id="CHEBI:57783"/>
    </ligand>
</feature>
<comment type="pathway">
    <text evidence="3">Amino-acid biosynthesis; L-methionine biosynthesis via de novo pathway; L-homoserine from L-aspartate: step 3/3.</text>
</comment>
<name>A0A1M2VWY1_TRAPU</name>
<dbReference type="PANTHER" id="PTHR43070:SF5">
    <property type="entry name" value="HOMOSERINE DEHYDROGENASE"/>
    <property type="match status" value="1"/>
</dbReference>
<dbReference type="EC" id="1.1.1.3" evidence="5 14"/>
<evidence type="ECO:0000256" key="14">
    <source>
        <dbReference type="PIRNR" id="PIRNR036497"/>
    </source>
</evidence>
<comment type="pathway">
    <text evidence="2">Amino-acid biosynthesis; L-threonine biosynthesis; L-threonine from L-aspartate: step 3/5.</text>
</comment>
<dbReference type="GO" id="GO:0009090">
    <property type="term" value="P:homoserine biosynthetic process"/>
    <property type="evidence" value="ECO:0007669"/>
    <property type="project" value="TreeGrafter"/>
</dbReference>
<evidence type="ECO:0000256" key="4">
    <source>
        <dbReference type="ARBA" id="ARBA00006753"/>
    </source>
</evidence>
<dbReference type="GO" id="GO:0009086">
    <property type="term" value="P:methionine biosynthetic process"/>
    <property type="evidence" value="ECO:0007669"/>
    <property type="project" value="UniProtKB-KW"/>
</dbReference>
<feature type="binding site" evidence="16">
    <location>
        <position position="99"/>
    </location>
    <ligand>
        <name>NADPH</name>
        <dbReference type="ChEBI" id="CHEBI:57783"/>
    </ligand>
</feature>
<evidence type="ECO:0000256" key="8">
    <source>
        <dbReference type="ARBA" id="ARBA00022697"/>
    </source>
</evidence>
<feature type="domain" description="Homoserine dehydrogenase catalytic" evidence="17">
    <location>
        <begin position="158"/>
        <end position="366"/>
    </location>
</feature>
<dbReference type="InterPro" id="IPR005106">
    <property type="entry name" value="Asp/hSer_DH_NAD-bd"/>
</dbReference>
<keyword evidence="8 14" id="KW-0791">Threonine biosynthesis</keyword>
<evidence type="ECO:0000256" key="13">
    <source>
        <dbReference type="ARBA" id="ARBA00059589"/>
    </source>
</evidence>
<organism evidence="19 20">
    <name type="scientific">Trametes pubescens</name>
    <name type="common">White-rot fungus</name>
    <dbReference type="NCBI Taxonomy" id="154538"/>
    <lineage>
        <taxon>Eukaryota</taxon>
        <taxon>Fungi</taxon>
        <taxon>Dikarya</taxon>
        <taxon>Basidiomycota</taxon>
        <taxon>Agaricomycotina</taxon>
        <taxon>Agaricomycetes</taxon>
        <taxon>Polyporales</taxon>
        <taxon>Polyporaceae</taxon>
        <taxon>Trametes</taxon>
    </lineage>
</organism>
<comment type="function">
    <text evidence="13">Catalyzes the conversion of L-aspartate-beta-semialdehyde (L-Asa) to L-homoserine (L-Hse), the third step in the biosynthesis of amino acids that derive from aspartate (the aspartate family of amino acids), including methioinine and threonine, the latter of which is a precursor to isoleucine; production of homoserine leads to a branch-point in the pathway as it can either be O-phosphorylated for processing to threonine, or O-acylated for processing to methionine.</text>
</comment>
<evidence type="ECO:0000256" key="15">
    <source>
        <dbReference type="PIRSR" id="PIRSR036497-1"/>
    </source>
</evidence>
<keyword evidence="7 14" id="KW-0028">Amino-acid biosynthesis</keyword>
<feature type="active site" description="Proton donor" evidence="15">
    <location>
        <position position="230"/>
    </location>
</feature>
<dbReference type="Pfam" id="PF00742">
    <property type="entry name" value="Homoserine_dh"/>
    <property type="match status" value="1"/>
</dbReference>
<dbReference type="InterPro" id="IPR036291">
    <property type="entry name" value="NAD(P)-bd_dom_sf"/>
</dbReference>
<keyword evidence="11 14" id="KW-0486">Methionine biosynthesis</keyword>
<dbReference type="GO" id="GO:0009088">
    <property type="term" value="P:threonine biosynthetic process"/>
    <property type="evidence" value="ECO:0007669"/>
    <property type="project" value="UniProtKB-UniPathway"/>
</dbReference>
<dbReference type="EMBL" id="MNAD01000521">
    <property type="protein sequence ID" value="OJT12117.1"/>
    <property type="molecule type" value="Genomic_DNA"/>
</dbReference>
<evidence type="ECO:0000313" key="20">
    <source>
        <dbReference type="Proteomes" id="UP000184267"/>
    </source>
</evidence>
<keyword evidence="10 14" id="KW-0560">Oxidoreductase</keyword>
<dbReference type="PIRSF" id="PIRSF036497">
    <property type="entry name" value="HDH_short"/>
    <property type="match status" value="1"/>
</dbReference>
<feature type="binding site" evidence="16">
    <location>
        <position position="215"/>
    </location>
    <ligand>
        <name>L-homoserine</name>
        <dbReference type="ChEBI" id="CHEBI:57476"/>
    </ligand>
</feature>
<evidence type="ECO:0000256" key="7">
    <source>
        <dbReference type="ARBA" id="ARBA00022605"/>
    </source>
</evidence>
<feature type="domain" description="Aspartate/homoserine dehydrogenase NAD-binding" evidence="18">
    <location>
        <begin position="17"/>
        <end position="148"/>
    </location>
</feature>
<keyword evidence="20" id="KW-1185">Reference proteome</keyword>
<dbReference type="InterPro" id="IPR022697">
    <property type="entry name" value="HDH_short"/>
</dbReference>
<evidence type="ECO:0000256" key="6">
    <source>
        <dbReference type="ARBA" id="ARBA00013376"/>
    </source>
</evidence>
<dbReference type="AlphaFoldDB" id="A0A1M2VWY1"/>
<evidence type="ECO:0000256" key="5">
    <source>
        <dbReference type="ARBA" id="ARBA00013213"/>
    </source>
</evidence>
<dbReference type="GO" id="GO:0004412">
    <property type="term" value="F:homoserine dehydrogenase activity"/>
    <property type="evidence" value="ECO:0007669"/>
    <property type="project" value="UniProtKB-EC"/>
</dbReference>
<dbReference type="InterPro" id="IPR011147">
    <property type="entry name" value="Bifunc_Aspkin/hSer_DH"/>
</dbReference>